<protein>
    <submittedName>
        <fullName evidence="6">Zinc transporter ZupT</fullName>
    </submittedName>
</protein>
<dbReference type="RefSeq" id="WP_146537159.1">
    <property type="nucleotide sequence ID" value="NZ_SJPX01000006.1"/>
</dbReference>
<evidence type="ECO:0000256" key="1">
    <source>
        <dbReference type="ARBA" id="ARBA00004141"/>
    </source>
</evidence>
<dbReference type="CDD" id="cd14728">
    <property type="entry name" value="Ere-like"/>
    <property type="match status" value="1"/>
</dbReference>
<feature type="transmembrane region" description="Helical" evidence="5">
    <location>
        <begin position="69"/>
        <end position="87"/>
    </location>
</feature>
<dbReference type="GO" id="GO:0046873">
    <property type="term" value="F:metal ion transmembrane transporter activity"/>
    <property type="evidence" value="ECO:0007669"/>
    <property type="project" value="InterPro"/>
</dbReference>
<accession>A0A5C6EDF8</accession>
<dbReference type="Proteomes" id="UP000317977">
    <property type="component" value="Unassembled WGS sequence"/>
</dbReference>
<dbReference type="Pfam" id="PF05139">
    <property type="entry name" value="Erythro_esteras"/>
    <property type="match status" value="1"/>
</dbReference>
<feature type="transmembrane region" description="Helical" evidence="5">
    <location>
        <begin position="6"/>
        <end position="28"/>
    </location>
</feature>
<keyword evidence="3 5" id="KW-1133">Transmembrane helix</keyword>
<evidence type="ECO:0000256" key="3">
    <source>
        <dbReference type="ARBA" id="ARBA00022989"/>
    </source>
</evidence>
<keyword evidence="2 5" id="KW-0812">Transmembrane</keyword>
<keyword evidence="4 5" id="KW-0472">Membrane</keyword>
<dbReference type="Gene3D" id="3.30.1870.10">
    <property type="entry name" value="EreA-like, domain 2"/>
    <property type="match status" value="1"/>
</dbReference>
<evidence type="ECO:0000256" key="2">
    <source>
        <dbReference type="ARBA" id="ARBA00022692"/>
    </source>
</evidence>
<dbReference type="GO" id="GO:0046677">
    <property type="term" value="P:response to antibiotic"/>
    <property type="evidence" value="ECO:0007669"/>
    <property type="project" value="InterPro"/>
</dbReference>
<dbReference type="InterPro" id="IPR007815">
    <property type="entry name" value="Emycin_Estase"/>
</dbReference>
<evidence type="ECO:0000313" key="7">
    <source>
        <dbReference type="Proteomes" id="UP000317977"/>
    </source>
</evidence>
<evidence type="ECO:0000256" key="5">
    <source>
        <dbReference type="SAM" id="Phobius"/>
    </source>
</evidence>
<dbReference type="SUPFAM" id="SSF159501">
    <property type="entry name" value="EreA/ChaN-like"/>
    <property type="match status" value="1"/>
</dbReference>
<feature type="transmembrane region" description="Helical" evidence="5">
    <location>
        <begin position="226"/>
        <end position="243"/>
    </location>
</feature>
<dbReference type="Gene3D" id="1.20.1440.30">
    <property type="entry name" value="Biosynthetic Protein domain"/>
    <property type="match status" value="1"/>
</dbReference>
<feature type="transmembrane region" description="Helical" evidence="5">
    <location>
        <begin position="35"/>
        <end position="57"/>
    </location>
</feature>
<reference evidence="6 7" key="1">
    <citation type="submission" date="2019-02" db="EMBL/GenBank/DDBJ databases">
        <title>Deep-cultivation of Planctomycetes and their phenomic and genomic characterization uncovers novel biology.</title>
        <authorList>
            <person name="Wiegand S."/>
            <person name="Jogler M."/>
            <person name="Boedeker C."/>
            <person name="Pinto D."/>
            <person name="Vollmers J."/>
            <person name="Rivas-Marin E."/>
            <person name="Kohn T."/>
            <person name="Peeters S.H."/>
            <person name="Heuer A."/>
            <person name="Rast P."/>
            <person name="Oberbeckmann S."/>
            <person name="Bunk B."/>
            <person name="Jeske O."/>
            <person name="Meyerdierks A."/>
            <person name="Storesund J.E."/>
            <person name="Kallscheuer N."/>
            <person name="Luecker S."/>
            <person name="Lage O.M."/>
            <person name="Pohl T."/>
            <person name="Merkel B.J."/>
            <person name="Hornburger P."/>
            <person name="Mueller R.-W."/>
            <person name="Bruemmer F."/>
            <person name="Labrenz M."/>
            <person name="Spormann A.M."/>
            <person name="Op Den Camp H."/>
            <person name="Overmann J."/>
            <person name="Amann R."/>
            <person name="Jetten M.S.M."/>
            <person name="Mascher T."/>
            <person name="Medema M.H."/>
            <person name="Devos D.P."/>
            <person name="Kaster A.-K."/>
            <person name="Ovreas L."/>
            <person name="Rohde M."/>
            <person name="Galperin M.Y."/>
            <person name="Jogler C."/>
        </authorList>
    </citation>
    <scope>NUCLEOTIDE SEQUENCE [LARGE SCALE GENOMIC DNA]</scope>
    <source>
        <strain evidence="6 7">Poly59</strain>
    </source>
</reference>
<dbReference type="Pfam" id="PF02535">
    <property type="entry name" value="Zip"/>
    <property type="match status" value="1"/>
</dbReference>
<dbReference type="OrthoDB" id="9810066at2"/>
<dbReference type="PANTHER" id="PTHR31299">
    <property type="entry name" value="ESTERASE, PUTATIVE (AFU_ORTHOLOGUE AFUA_1G05850)-RELATED"/>
    <property type="match status" value="1"/>
</dbReference>
<organism evidence="6 7">
    <name type="scientific">Rubripirellula reticaptiva</name>
    <dbReference type="NCBI Taxonomy" id="2528013"/>
    <lineage>
        <taxon>Bacteria</taxon>
        <taxon>Pseudomonadati</taxon>
        <taxon>Planctomycetota</taxon>
        <taxon>Planctomycetia</taxon>
        <taxon>Pirellulales</taxon>
        <taxon>Pirellulaceae</taxon>
        <taxon>Rubripirellula</taxon>
    </lineage>
</organism>
<dbReference type="InterPro" id="IPR052036">
    <property type="entry name" value="Hydrolase/PRTase-associated"/>
</dbReference>
<dbReference type="PANTHER" id="PTHR31299:SF0">
    <property type="entry name" value="ESTERASE, PUTATIVE (AFU_ORTHOLOGUE AFUA_1G05850)-RELATED"/>
    <property type="match status" value="1"/>
</dbReference>
<proteinExistence type="predicted"/>
<dbReference type="GO" id="GO:0016020">
    <property type="term" value="C:membrane"/>
    <property type="evidence" value="ECO:0007669"/>
    <property type="project" value="UniProtKB-SubCell"/>
</dbReference>
<evidence type="ECO:0000313" key="6">
    <source>
        <dbReference type="EMBL" id="TWU46670.1"/>
    </source>
</evidence>
<feature type="transmembrane region" description="Helical" evidence="5">
    <location>
        <begin position="168"/>
        <end position="188"/>
    </location>
</feature>
<dbReference type="AlphaFoldDB" id="A0A5C6EDF8"/>
<sequence>MTVLVWIIVSGVLMSCIAFVGALTLLMSQMTLDKILLPLVAFAAGSLIGGAVLHMIPDAVTAMDNDFSLYIWLLAGFMCFFALEQFLNWHHSHSSDPDAAEKQPLTYLILIADALHNFIGGMSVAASFLVSVPLGITAWIAAAAHEVPQELGDFGVLIHGGWGKRQALLFNFLSALTFLLGGLVAYVASASMEVVFLVPFAAGNFIYIAAADLIPEIKKENQVKRNLIHLLAFSLGLGLLLAVRSNMIADFCEPFEYIETADLEPLLERIGDSRVVLVGEASHGTSQFYQMRELITRALIETKNFSFVSIEGDWPDAARIDQYVRHSEFPPSHWNAFARFPTWMWRNREVHDFVDWLRHHNLNRDPEGRVAFYGLDLYSLHRSIGRVLEYLSEVDPDTAKVAALRYSCLTPWQADPATYGQAAITGTYKSCEQEVVKMLLELRSNEPEYTLKDGERFMDAVQNAKLVVDAEKYYRIMYYGSRASWNLRDTHMFSTLNTMLDFHGPNSKAIVWAHNSHLGNASATDMSYRGEINIGQLCRDQFGDQCYSIGMATHTGTVAAAAEWNGPRETMAVMPSLQGSYERLCHDSECPKFLLPLRDCESLDLRDQLSQSRLERAIGVIYKPESERESHYFRARLPDQFDELIWFDETSAVTPIKTSELAGMPDTYPFGI</sequence>
<dbReference type="EMBL" id="SJPX01000006">
    <property type="protein sequence ID" value="TWU46670.1"/>
    <property type="molecule type" value="Genomic_DNA"/>
</dbReference>
<dbReference type="InterPro" id="IPR003689">
    <property type="entry name" value="ZIP"/>
</dbReference>
<comment type="caution">
    <text evidence="6">The sequence shown here is derived from an EMBL/GenBank/DDBJ whole genome shotgun (WGS) entry which is preliminary data.</text>
</comment>
<dbReference type="Gene3D" id="3.40.1660.10">
    <property type="entry name" value="EreA-like (biosynthetic domain)"/>
    <property type="match status" value="1"/>
</dbReference>
<comment type="subcellular location">
    <subcellularLocation>
        <location evidence="1">Membrane</location>
        <topology evidence="1">Multi-pass membrane protein</topology>
    </subcellularLocation>
</comment>
<feature type="transmembrane region" description="Helical" evidence="5">
    <location>
        <begin position="194"/>
        <end position="214"/>
    </location>
</feature>
<evidence type="ECO:0000256" key="4">
    <source>
        <dbReference type="ARBA" id="ARBA00023136"/>
    </source>
</evidence>
<name>A0A5C6EDF8_9BACT</name>
<gene>
    <name evidence="6" type="primary">zupT</name>
    <name evidence="6" type="ORF">Poly59_56430</name>
</gene>
<keyword evidence="7" id="KW-1185">Reference proteome</keyword>